<feature type="coiled-coil region" evidence="1">
    <location>
        <begin position="479"/>
        <end position="563"/>
    </location>
</feature>
<dbReference type="PANTHER" id="PTHR48459">
    <property type="entry name" value="CUE DOMAIN-CONTAINING PROTEIN"/>
    <property type="match status" value="1"/>
</dbReference>
<dbReference type="PROSITE" id="PS51140">
    <property type="entry name" value="CUE"/>
    <property type="match status" value="1"/>
</dbReference>
<feature type="domain" description="CUE" evidence="3">
    <location>
        <begin position="11"/>
        <end position="53"/>
    </location>
</feature>
<keyword evidence="1" id="KW-0175">Coiled coil</keyword>
<organism evidence="4 5">
    <name type="scientific">Ensete ventricosum</name>
    <name type="common">Abyssinian banana</name>
    <name type="synonym">Musa ensete</name>
    <dbReference type="NCBI Taxonomy" id="4639"/>
    <lineage>
        <taxon>Eukaryota</taxon>
        <taxon>Viridiplantae</taxon>
        <taxon>Streptophyta</taxon>
        <taxon>Embryophyta</taxon>
        <taxon>Tracheophyta</taxon>
        <taxon>Spermatophyta</taxon>
        <taxon>Magnoliopsida</taxon>
        <taxon>Liliopsida</taxon>
        <taxon>Zingiberales</taxon>
        <taxon>Musaceae</taxon>
        <taxon>Ensete</taxon>
    </lineage>
</organism>
<dbReference type="Proteomes" id="UP001222027">
    <property type="component" value="Unassembled WGS sequence"/>
</dbReference>
<dbReference type="AlphaFoldDB" id="A0AAV8RBQ8"/>
<dbReference type="EMBL" id="JAQQAF010000004">
    <property type="protein sequence ID" value="KAJ8493180.1"/>
    <property type="molecule type" value="Genomic_DNA"/>
</dbReference>
<evidence type="ECO:0000256" key="1">
    <source>
        <dbReference type="SAM" id="Coils"/>
    </source>
</evidence>
<dbReference type="GO" id="GO:0043130">
    <property type="term" value="F:ubiquitin binding"/>
    <property type="evidence" value="ECO:0007669"/>
    <property type="project" value="InterPro"/>
</dbReference>
<dbReference type="SUPFAM" id="SSF46934">
    <property type="entry name" value="UBA-like"/>
    <property type="match status" value="1"/>
</dbReference>
<evidence type="ECO:0000313" key="5">
    <source>
        <dbReference type="Proteomes" id="UP001222027"/>
    </source>
</evidence>
<name>A0AAV8RBQ8_ENSVE</name>
<dbReference type="InterPro" id="IPR003892">
    <property type="entry name" value="CUE"/>
</dbReference>
<accession>A0AAV8RBQ8</accession>
<keyword evidence="5" id="KW-1185">Reference proteome</keyword>
<protein>
    <recommendedName>
        <fullName evidence="3">CUE domain-containing protein</fullName>
    </recommendedName>
</protein>
<gene>
    <name evidence="4" type="ORF">OPV22_014901</name>
</gene>
<reference evidence="4 5" key="1">
    <citation type="submission" date="2022-12" db="EMBL/GenBank/DDBJ databases">
        <title>Chromosome-scale assembly of the Ensete ventricosum genome.</title>
        <authorList>
            <person name="Dussert Y."/>
            <person name="Stocks J."/>
            <person name="Wendawek A."/>
            <person name="Woldeyes F."/>
            <person name="Nichols R.A."/>
            <person name="Borrell J.S."/>
        </authorList>
    </citation>
    <scope>NUCLEOTIDE SEQUENCE [LARGE SCALE GENOMIC DNA]</scope>
    <source>
        <strain evidence="5">cv. Maze</strain>
        <tissue evidence="4">Seeds</tissue>
    </source>
</reference>
<feature type="region of interest" description="Disordered" evidence="2">
    <location>
        <begin position="652"/>
        <end position="679"/>
    </location>
</feature>
<dbReference type="InterPro" id="IPR009060">
    <property type="entry name" value="UBA-like_sf"/>
</dbReference>
<evidence type="ECO:0000313" key="4">
    <source>
        <dbReference type="EMBL" id="KAJ8493180.1"/>
    </source>
</evidence>
<dbReference type="PANTHER" id="PTHR48459:SF1">
    <property type="entry name" value="CUE DOMAIN-CONTAINING PROTEIN"/>
    <property type="match status" value="1"/>
</dbReference>
<proteinExistence type="predicted"/>
<comment type="caution">
    <text evidence="4">The sequence shown here is derived from an EMBL/GenBank/DDBJ whole genome shotgun (WGS) entry which is preliminary data.</text>
</comment>
<feature type="compositionally biased region" description="Basic and acidic residues" evidence="2">
    <location>
        <begin position="654"/>
        <end position="663"/>
    </location>
</feature>
<sequence length="690" mass="75376">MRGQARRQNMGYKEVYASLQEIFPQVDFRILKAVAIEHANDVDTAAESILLEVLPSIAGSCEASCTLQDKDAIKHPSSAVGKDKQPVLFGLQEVEEGTRYNLGQEPVACETTVSNGYTSSTHVMSTCIGEADPRDIEVGIVDYSKGLECPTSHYIFFNEMNTTHTDLEPNFMERGINVTSDIEDMSLYAKSHVHDELVDVGPCNTSSQVNVGLVSPDSTHDEHPMGQNDLQSFIGESENVINDLHDSAEIDSSAVASVVGCDVPNAPVEPFERNSDDLGNKMITKDGSFSIHGSEEQSGWSFQPAIAQCLYELEANNTVSVSAGAISGDDFKDFGEAAGSWGCGINQVTTTTAECEELHSDLVDESVADLSFERGILSANDDNLSATLLTRSGQFVNIDYLEDLISDAKSNKKKMLSAMELITERMKELEHLKERNKKAQEESSCAGLDTLTKVEELKKILKDTKEANDMHAGEVYGEKAILATEARELQSRLHSLSDERDKSLSLIDEIHQALEACIAAVEEEIAAAEQEKLKKEELARKSLSEQEAIMASIVEESKKLQEEAGANSKLREFLMDRGSIVDALQGEIAIICEDVMSLKERVDGRVALGRSFRSTSSSLVASSSSSYPCRRTRHSSEEVLQHEDFTMAPAITGNERHEVKHPENSSSVHGASSADDDGGWEILKGEVECS</sequence>
<evidence type="ECO:0000259" key="3">
    <source>
        <dbReference type="PROSITE" id="PS51140"/>
    </source>
</evidence>
<evidence type="ECO:0000256" key="2">
    <source>
        <dbReference type="SAM" id="MobiDB-lite"/>
    </source>
</evidence>
<dbReference type="CDD" id="cd14279">
    <property type="entry name" value="CUE"/>
    <property type="match status" value="1"/>
</dbReference>